<dbReference type="EMBL" id="JNBR01000600">
    <property type="protein sequence ID" value="OQR90595.1"/>
    <property type="molecule type" value="Genomic_DNA"/>
</dbReference>
<evidence type="ECO:0000313" key="2">
    <source>
        <dbReference type="Proteomes" id="UP000243579"/>
    </source>
</evidence>
<evidence type="ECO:0000313" key="1">
    <source>
        <dbReference type="EMBL" id="OQR90595.1"/>
    </source>
</evidence>
<dbReference type="AlphaFoldDB" id="A0A1V9YXZ2"/>
<proteinExistence type="predicted"/>
<reference evidence="1 2" key="1">
    <citation type="journal article" date="2014" name="Genome Biol. Evol.">
        <title>The secreted proteins of Achlya hypogyna and Thraustotheca clavata identify the ancestral oomycete secretome and reveal gene acquisitions by horizontal gene transfer.</title>
        <authorList>
            <person name="Misner I."/>
            <person name="Blouin N."/>
            <person name="Leonard G."/>
            <person name="Richards T.A."/>
            <person name="Lane C.E."/>
        </authorList>
    </citation>
    <scope>NUCLEOTIDE SEQUENCE [LARGE SCALE GENOMIC DNA]</scope>
    <source>
        <strain evidence="1 2">ATCC 48635</strain>
    </source>
</reference>
<organism evidence="1 2">
    <name type="scientific">Achlya hypogyna</name>
    <name type="common">Oomycete</name>
    <name type="synonym">Protoachlya hypogyna</name>
    <dbReference type="NCBI Taxonomy" id="1202772"/>
    <lineage>
        <taxon>Eukaryota</taxon>
        <taxon>Sar</taxon>
        <taxon>Stramenopiles</taxon>
        <taxon>Oomycota</taxon>
        <taxon>Saprolegniomycetes</taxon>
        <taxon>Saprolegniales</taxon>
        <taxon>Achlyaceae</taxon>
        <taxon>Achlya</taxon>
    </lineage>
</organism>
<gene>
    <name evidence="1" type="ORF">ACHHYP_05389</name>
</gene>
<name>A0A1V9YXZ2_ACHHY</name>
<dbReference type="Proteomes" id="UP000243579">
    <property type="component" value="Unassembled WGS sequence"/>
</dbReference>
<keyword evidence="2" id="KW-1185">Reference proteome</keyword>
<protein>
    <submittedName>
        <fullName evidence="1">Uncharacterized protein</fullName>
    </submittedName>
</protein>
<dbReference type="SUPFAM" id="SSF48452">
    <property type="entry name" value="TPR-like"/>
    <property type="match status" value="1"/>
</dbReference>
<dbReference type="Gene3D" id="1.25.40.10">
    <property type="entry name" value="Tetratricopeptide repeat domain"/>
    <property type="match status" value="1"/>
</dbReference>
<comment type="caution">
    <text evidence="1">The sequence shown here is derived from an EMBL/GenBank/DDBJ whole genome shotgun (WGS) entry which is preliminary data.</text>
</comment>
<accession>A0A1V9YXZ2</accession>
<dbReference type="InterPro" id="IPR011990">
    <property type="entry name" value="TPR-like_helical_dom_sf"/>
</dbReference>
<sequence>MNLTINNIQQYRRVQPFLQFAAPFDVGDLAFVVVCPPELLFINLVDALALHLPPTAPFALLVDSGVDILCVQLPRMPIAMESPLAPPHLLADSSTTVTAPLSVTALWWYHPVSLEPVAAGSSLLAHVRGWMALGEALQEDDLLLALALFRGCFYTNVHHHGRQATATLEAQVAVGDCLAQLHQYTDAIEWLTDVMSHCDADDVTLRDCMALLGMVHLQRQEVTVARTLFERVALLDELDAGPADLATLESMLNVAAAYRYGCNYAPAMVIVTSVITTARANGADAIWQGVIQSGRLVLGLLLCSTGDSDQGCEYLYDAFRWRLEYFGVDHARTWSAFSAWYWCSEQAGRWVLSMEAQRLVAAVTIMPPTIGDWPGKACVACAGAIAGAAFAPAAAAPYTYLRCKGCVGLDVAMQECCPARRHPAATMM</sequence>